<protein>
    <recommendedName>
        <fullName evidence="4">MARVEL domain-containing protein</fullName>
    </recommendedName>
</protein>
<keyword evidence="1" id="KW-0472">Membrane</keyword>
<accession>A0A0B8MYY1</accession>
<name>A0A0B8MYY1_TALPI</name>
<keyword evidence="1" id="KW-0812">Transmembrane</keyword>
<keyword evidence="1" id="KW-1133">Transmembrane helix</keyword>
<organism evidence="2 3">
    <name type="scientific">Talaromyces pinophilus</name>
    <name type="common">Penicillium pinophilum</name>
    <dbReference type="NCBI Taxonomy" id="128442"/>
    <lineage>
        <taxon>Eukaryota</taxon>
        <taxon>Fungi</taxon>
        <taxon>Dikarya</taxon>
        <taxon>Ascomycota</taxon>
        <taxon>Pezizomycotina</taxon>
        <taxon>Eurotiomycetes</taxon>
        <taxon>Eurotiomycetidae</taxon>
        <taxon>Eurotiales</taxon>
        <taxon>Trichocomaceae</taxon>
        <taxon>Talaromyces</taxon>
        <taxon>Talaromyces sect. Talaromyces</taxon>
    </lineage>
</organism>
<feature type="transmembrane region" description="Helical" evidence="1">
    <location>
        <begin position="21"/>
        <end position="46"/>
    </location>
</feature>
<proteinExistence type="predicted"/>
<evidence type="ECO:0008006" key="4">
    <source>
        <dbReference type="Google" id="ProtNLM"/>
    </source>
</evidence>
<dbReference type="EMBL" id="DF933846">
    <property type="protein sequence ID" value="GAM43469.1"/>
    <property type="molecule type" value="Genomic_DNA"/>
</dbReference>
<feature type="transmembrane region" description="Helical" evidence="1">
    <location>
        <begin position="165"/>
        <end position="189"/>
    </location>
</feature>
<keyword evidence="3" id="KW-1185">Reference proteome</keyword>
<evidence type="ECO:0000313" key="2">
    <source>
        <dbReference type="EMBL" id="GAM43469.1"/>
    </source>
</evidence>
<feature type="transmembrane region" description="Helical" evidence="1">
    <location>
        <begin position="87"/>
        <end position="106"/>
    </location>
</feature>
<reference evidence="3" key="1">
    <citation type="journal article" date="2015" name="Genome Announc.">
        <title>Draft genome sequence of Talaromyces cellulolyticus strain Y-94, a source of lignocellulosic biomass-degrading enzymes.</title>
        <authorList>
            <person name="Fujii T."/>
            <person name="Koike H."/>
            <person name="Sawayama S."/>
            <person name="Yano S."/>
            <person name="Inoue H."/>
        </authorList>
    </citation>
    <scope>NUCLEOTIDE SEQUENCE [LARGE SCALE GENOMIC DNA]</scope>
    <source>
        <strain evidence="3">Y-94</strain>
    </source>
</reference>
<dbReference type="Proteomes" id="UP000053095">
    <property type="component" value="Unassembled WGS sequence"/>
</dbReference>
<dbReference type="AlphaFoldDB" id="A0A0B8MYY1"/>
<gene>
    <name evidence="2" type="ORF">TCE0_050f18308</name>
</gene>
<feature type="transmembrane region" description="Helical" evidence="1">
    <location>
        <begin position="58"/>
        <end position="80"/>
    </location>
</feature>
<sequence length="203" mass="22145">MDEKKGIFKFIRVSRHGITGVTYHVFRVAEFITLIAIIGLTSSFVADMVNANVSPPSLLVAILSLVVLTELYIIITSILFYDHKMAFKWALCLDCVILAGLIVIAVEAGKPLSYLRCSDIGTSDDASIFESTLSSLADALSSVTGSKAFSNFIASARHVCVEMKAIWGLIIANCIFFAFTVITGALLSWMDRRSHQNQKGTDV</sequence>
<evidence type="ECO:0000313" key="3">
    <source>
        <dbReference type="Proteomes" id="UP000053095"/>
    </source>
</evidence>
<evidence type="ECO:0000256" key="1">
    <source>
        <dbReference type="SAM" id="Phobius"/>
    </source>
</evidence>